<reference evidence="4" key="1">
    <citation type="submission" date="2016-11" db="EMBL/GenBank/DDBJ databases">
        <title>The genome of Nicotiana attenuata.</title>
        <authorList>
            <person name="Xu S."/>
            <person name="Brockmoeller T."/>
            <person name="Gaquerel E."/>
            <person name="Navarro A."/>
            <person name="Kuhl H."/>
            <person name="Gase K."/>
            <person name="Ling Z."/>
            <person name="Zhou W."/>
            <person name="Kreitzer C."/>
            <person name="Stanke M."/>
            <person name="Tang H."/>
            <person name="Lyons E."/>
            <person name="Pandey P."/>
            <person name="Pandey S.P."/>
            <person name="Timmermann B."/>
            <person name="Baldwin I.T."/>
        </authorList>
    </citation>
    <scope>NUCLEOTIDE SEQUENCE [LARGE SCALE GENOMIC DNA]</scope>
    <source>
        <strain evidence="4">UT</strain>
    </source>
</reference>
<evidence type="ECO:0000313" key="5">
    <source>
        <dbReference type="Proteomes" id="UP000187609"/>
    </source>
</evidence>
<sequence>FFTEDQYKQLVNLLQKTTTSDCSTNTAGIIALMANVAANNHVWIVDSGATHHVTHCKNALSNLKRADHRIDGVQLPSGNKEHIAHTGDIVVIGDKTIEGVLYVPDFKFKLLSISKLTGQLCYSVGFYPDFCIFQGLYNVTYLNVINFTVRATKAVLIGSSETQKGYRLYDLENRSIFVSRDVVFKDEIFHFGNTTSSDNSEDLFTSQHSFEAGEVQQPHTTVIPTTSQDMHFLIEDNTPTKVETTDSETVINNVISGGEHENAAPTNENSISEQAAEPTAAQEPSLETTEEASMHAQPASTEIETRKSSRQGKPSICLKDYIT</sequence>
<dbReference type="InterPro" id="IPR054722">
    <property type="entry name" value="PolX-like_BBD"/>
</dbReference>
<proteinExistence type="predicted"/>
<evidence type="ECO:0000259" key="3">
    <source>
        <dbReference type="Pfam" id="PF25597"/>
    </source>
</evidence>
<dbReference type="InterPro" id="IPR057670">
    <property type="entry name" value="SH3_retrovirus"/>
</dbReference>
<evidence type="ECO:0000313" key="4">
    <source>
        <dbReference type="EMBL" id="OIT08539.1"/>
    </source>
</evidence>
<evidence type="ECO:0008006" key="6">
    <source>
        <dbReference type="Google" id="ProtNLM"/>
    </source>
</evidence>
<name>A0A1J6JCM4_NICAT</name>
<dbReference type="AlphaFoldDB" id="A0A1J6JCM4"/>
<comment type="caution">
    <text evidence="4">The sequence shown here is derived from an EMBL/GenBank/DDBJ whole genome shotgun (WGS) entry which is preliminary data.</text>
</comment>
<feature type="compositionally biased region" description="Low complexity" evidence="1">
    <location>
        <begin position="273"/>
        <end position="284"/>
    </location>
</feature>
<evidence type="ECO:0000259" key="2">
    <source>
        <dbReference type="Pfam" id="PF22936"/>
    </source>
</evidence>
<feature type="region of interest" description="Disordered" evidence="1">
    <location>
        <begin position="257"/>
        <end position="323"/>
    </location>
</feature>
<organism evidence="4 5">
    <name type="scientific">Nicotiana attenuata</name>
    <name type="common">Coyote tobacco</name>
    <dbReference type="NCBI Taxonomy" id="49451"/>
    <lineage>
        <taxon>Eukaryota</taxon>
        <taxon>Viridiplantae</taxon>
        <taxon>Streptophyta</taxon>
        <taxon>Embryophyta</taxon>
        <taxon>Tracheophyta</taxon>
        <taxon>Spermatophyta</taxon>
        <taxon>Magnoliopsida</taxon>
        <taxon>eudicotyledons</taxon>
        <taxon>Gunneridae</taxon>
        <taxon>Pentapetalae</taxon>
        <taxon>asterids</taxon>
        <taxon>lamiids</taxon>
        <taxon>Solanales</taxon>
        <taxon>Solanaceae</taxon>
        <taxon>Nicotianoideae</taxon>
        <taxon>Nicotianeae</taxon>
        <taxon>Nicotiana</taxon>
    </lineage>
</organism>
<feature type="non-terminal residue" evidence="4">
    <location>
        <position position="1"/>
    </location>
</feature>
<feature type="domain" description="Retrovirus-related Pol polyprotein from transposon TNT 1-94-like beta-barrel" evidence="2">
    <location>
        <begin position="43"/>
        <end position="117"/>
    </location>
</feature>
<dbReference type="Pfam" id="PF25597">
    <property type="entry name" value="SH3_retrovirus"/>
    <property type="match status" value="1"/>
</dbReference>
<dbReference type="Pfam" id="PF22936">
    <property type="entry name" value="Pol_BBD"/>
    <property type="match status" value="1"/>
</dbReference>
<gene>
    <name evidence="4" type="ORF">A4A49_63157</name>
</gene>
<keyword evidence="5" id="KW-1185">Reference proteome</keyword>
<dbReference type="Proteomes" id="UP000187609">
    <property type="component" value="Unassembled WGS sequence"/>
</dbReference>
<accession>A0A1J6JCM4</accession>
<dbReference type="Gramene" id="OIT08539">
    <property type="protein sequence ID" value="OIT08539"/>
    <property type="gene ID" value="A4A49_63157"/>
</dbReference>
<dbReference type="EMBL" id="MJEQ01037183">
    <property type="protein sequence ID" value="OIT08539.1"/>
    <property type="molecule type" value="Genomic_DNA"/>
</dbReference>
<feature type="non-terminal residue" evidence="4">
    <location>
        <position position="323"/>
    </location>
</feature>
<feature type="domain" description="Retroviral polymerase SH3-like" evidence="3">
    <location>
        <begin position="147"/>
        <end position="194"/>
    </location>
</feature>
<protein>
    <recommendedName>
        <fullName evidence="6">Retrovirus-related pol polyprotein from transposon tnt 1-94</fullName>
    </recommendedName>
</protein>
<evidence type="ECO:0000256" key="1">
    <source>
        <dbReference type="SAM" id="MobiDB-lite"/>
    </source>
</evidence>